<dbReference type="PANTHER" id="PTHR39430">
    <property type="entry name" value="MEMBRANE-ASSOCIATED PROTEASE-RELATED"/>
    <property type="match status" value="1"/>
</dbReference>
<dbReference type="GO" id="GO:0008237">
    <property type="term" value="F:metallopeptidase activity"/>
    <property type="evidence" value="ECO:0007669"/>
    <property type="project" value="UniProtKB-KW"/>
</dbReference>
<feature type="transmembrane region" description="Helical" evidence="2">
    <location>
        <begin position="303"/>
        <end position="321"/>
    </location>
</feature>
<dbReference type="InterPro" id="IPR003675">
    <property type="entry name" value="Rce1/LyrA-like_dom"/>
</dbReference>
<organism evidence="4 5">
    <name type="scientific">Thermobifida halotolerans</name>
    <dbReference type="NCBI Taxonomy" id="483545"/>
    <lineage>
        <taxon>Bacteria</taxon>
        <taxon>Bacillati</taxon>
        <taxon>Actinomycetota</taxon>
        <taxon>Actinomycetes</taxon>
        <taxon>Streptosporangiales</taxon>
        <taxon>Nocardiopsidaceae</taxon>
        <taxon>Thermobifida</taxon>
    </lineage>
</organism>
<feature type="domain" description="CAAX prenyl protease 2/Lysostaphin resistance protein A-like" evidence="3">
    <location>
        <begin position="206"/>
        <end position="314"/>
    </location>
</feature>
<dbReference type="Proteomes" id="UP000265719">
    <property type="component" value="Chromosome"/>
</dbReference>
<feature type="transmembrane region" description="Helical" evidence="2">
    <location>
        <begin position="80"/>
        <end position="101"/>
    </location>
</feature>
<evidence type="ECO:0000256" key="2">
    <source>
        <dbReference type="SAM" id="Phobius"/>
    </source>
</evidence>
<evidence type="ECO:0000256" key="1">
    <source>
        <dbReference type="SAM" id="MobiDB-lite"/>
    </source>
</evidence>
<feature type="transmembrane region" description="Helical" evidence="2">
    <location>
        <begin position="276"/>
        <end position="296"/>
    </location>
</feature>
<evidence type="ECO:0000259" key="3">
    <source>
        <dbReference type="Pfam" id="PF02517"/>
    </source>
</evidence>
<dbReference type="KEGG" id="thao:NI17_023285"/>
<feature type="transmembrane region" description="Helical" evidence="2">
    <location>
        <begin position="203"/>
        <end position="220"/>
    </location>
</feature>
<feature type="region of interest" description="Disordered" evidence="1">
    <location>
        <begin position="1"/>
        <end position="41"/>
    </location>
</feature>
<keyword evidence="2" id="KW-0812">Transmembrane</keyword>
<feature type="region of interest" description="Disordered" evidence="1">
    <location>
        <begin position="364"/>
        <end position="387"/>
    </location>
</feature>
<accession>A0AA97M432</accession>
<dbReference type="Pfam" id="PF02517">
    <property type="entry name" value="Rce1-like"/>
    <property type="match status" value="1"/>
</dbReference>
<keyword evidence="2" id="KW-1133">Transmembrane helix</keyword>
<gene>
    <name evidence="4" type="ORF">NI17_023285</name>
</gene>
<protein>
    <submittedName>
        <fullName evidence="4">CPBP family intramembrane metalloprotease</fullName>
    </submittedName>
</protein>
<dbReference type="GO" id="GO:0004175">
    <property type="term" value="F:endopeptidase activity"/>
    <property type="evidence" value="ECO:0007669"/>
    <property type="project" value="UniProtKB-ARBA"/>
</dbReference>
<keyword evidence="4" id="KW-0378">Hydrolase</keyword>
<feature type="transmembrane region" description="Helical" evidence="2">
    <location>
        <begin position="251"/>
        <end position="270"/>
    </location>
</feature>
<dbReference type="EMBL" id="CP063196">
    <property type="protein sequence ID" value="UOE19585.1"/>
    <property type="molecule type" value="Genomic_DNA"/>
</dbReference>
<sequence length="387" mass="41465">MGNALPPWSSGPDPRERSAPQHSQIWASPGRAGGQGSDAVWAWPPPVARRPRTVEPPPGVPYHRMARTETHRWWKPPLTLGLAVLLVLGMTVFTLVVVELVKAIQRIPEDVELFGDPVADLAVNLLALALMIPAVMVAVRVVQKRRIGSLASVEGRLRWPWLLRCAVVATVSVAVSFGILSVLYLLSEPGEPLFGEYVGARRFALAVVVVVLLVPFQAAAEEYALRGFLMQMVGAYGSTSYGDRRPGPVAVVNRVLASPVPAILVSGLVFTVMHDYSGWATAEVALFGLAMAWLVWYTGGLEAAITLHVAHNVVAFVLSAYEGLPDPSGSIGSWQGVVATALQLGLFCLVVVWMARRARVRRTTPDPHAALPPPPGGETAGPGHDHG</sequence>
<evidence type="ECO:0000313" key="4">
    <source>
        <dbReference type="EMBL" id="UOE19585.1"/>
    </source>
</evidence>
<feature type="transmembrane region" description="Helical" evidence="2">
    <location>
        <begin position="121"/>
        <end position="141"/>
    </location>
</feature>
<keyword evidence="5" id="KW-1185">Reference proteome</keyword>
<keyword evidence="4" id="KW-0645">Protease</keyword>
<reference evidence="4" key="1">
    <citation type="submission" date="2020-10" db="EMBL/GenBank/DDBJ databases">
        <title>De novo genome project of the cellulose decomposer Thermobifida halotolerans type strain.</title>
        <authorList>
            <person name="Nagy I."/>
            <person name="Horvath B."/>
            <person name="Kukolya J."/>
            <person name="Nagy I."/>
            <person name="Orsini M."/>
        </authorList>
    </citation>
    <scope>NUCLEOTIDE SEQUENCE</scope>
    <source>
        <strain evidence="4">DSM 44931</strain>
    </source>
</reference>
<feature type="transmembrane region" description="Helical" evidence="2">
    <location>
        <begin position="333"/>
        <end position="355"/>
    </location>
</feature>
<dbReference type="GO" id="GO:0080120">
    <property type="term" value="P:CAAX-box protein maturation"/>
    <property type="evidence" value="ECO:0007669"/>
    <property type="project" value="UniProtKB-ARBA"/>
</dbReference>
<evidence type="ECO:0000313" key="5">
    <source>
        <dbReference type="Proteomes" id="UP000265719"/>
    </source>
</evidence>
<keyword evidence="2" id="KW-0472">Membrane</keyword>
<proteinExistence type="predicted"/>
<feature type="transmembrane region" description="Helical" evidence="2">
    <location>
        <begin position="161"/>
        <end position="183"/>
    </location>
</feature>
<keyword evidence="4" id="KW-0482">Metalloprotease</keyword>
<dbReference type="PANTHER" id="PTHR39430:SF1">
    <property type="entry name" value="PROTEASE"/>
    <property type="match status" value="1"/>
</dbReference>
<name>A0AA97M432_9ACTN</name>
<dbReference type="AlphaFoldDB" id="A0AA97M432"/>